<keyword evidence="5 9" id="KW-0547">Nucleotide-binding</keyword>
<sequence>MDPVSTEHPQRERRGLLIVLSSPSGAGKSTIARKLLEADPQVSMSVSVTTRPQRPGEADHVDYHFVDQAEFDRMKESGEFVEWATVFGYCYGTPKSPVKHALKQGSDILFDIDWQGARQLEPDFGEHLVTIFLLPPSMQELERRLRSRGTDTADVVAERMRRAAEEISHWAEYEYVLVNDDMDECLARVRAIVAAERSKRTGQPGLVSFVRDLIGPAH</sequence>
<dbReference type="InterPro" id="IPR017665">
    <property type="entry name" value="Guanylate_kinase"/>
</dbReference>
<dbReference type="NCBIfam" id="TIGR03263">
    <property type="entry name" value="guanyl_kin"/>
    <property type="match status" value="1"/>
</dbReference>
<evidence type="ECO:0000256" key="1">
    <source>
        <dbReference type="ARBA" id="ARBA00005790"/>
    </source>
</evidence>
<comment type="catalytic activity">
    <reaction evidence="9">
        <text>GMP + ATP = GDP + ADP</text>
        <dbReference type="Rhea" id="RHEA:20780"/>
        <dbReference type="ChEBI" id="CHEBI:30616"/>
        <dbReference type="ChEBI" id="CHEBI:58115"/>
        <dbReference type="ChEBI" id="CHEBI:58189"/>
        <dbReference type="ChEBI" id="CHEBI:456216"/>
        <dbReference type="EC" id="2.7.4.8"/>
    </reaction>
</comment>
<dbReference type="SMART" id="SM00072">
    <property type="entry name" value="GuKc"/>
    <property type="match status" value="1"/>
</dbReference>
<evidence type="ECO:0000256" key="6">
    <source>
        <dbReference type="ARBA" id="ARBA00022777"/>
    </source>
</evidence>
<dbReference type="EMBL" id="JAMGBC010000001">
    <property type="protein sequence ID" value="MCL6679308.1"/>
    <property type="molecule type" value="Genomic_DNA"/>
</dbReference>
<evidence type="ECO:0000313" key="12">
    <source>
        <dbReference type="Proteomes" id="UP001165343"/>
    </source>
</evidence>
<dbReference type="EC" id="2.7.4.8" evidence="2 9"/>
<dbReference type="Pfam" id="PF00625">
    <property type="entry name" value="Guanylate_kin"/>
    <property type="match status" value="1"/>
</dbReference>
<comment type="function">
    <text evidence="9">Essential for recycling GMP and indirectly, cGMP.</text>
</comment>
<gene>
    <name evidence="9 11" type="primary">gmk</name>
    <name evidence="11" type="ORF">LZ519_08300</name>
</gene>
<comment type="similarity">
    <text evidence="1 9">Belongs to the guanylate kinase family.</text>
</comment>
<name>A0ABT0RGB1_9SPHN</name>
<keyword evidence="6 9" id="KW-0418">Kinase</keyword>
<evidence type="ECO:0000256" key="7">
    <source>
        <dbReference type="ARBA" id="ARBA00022840"/>
    </source>
</evidence>
<proteinExistence type="inferred from homology"/>
<dbReference type="GO" id="GO:0004385">
    <property type="term" value="F:GMP kinase activity"/>
    <property type="evidence" value="ECO:0007669"/>
    <property type="project" value="UniProtKB-EC"/>
</dbReference>
<keyword evidence="9" id="KW-0963">Cytoplasm</keyword>
<dbReference type="InterPro" id="IPR027417">
    <property type="entry name" value="P-loop_NTPase"/>
</dbReference>
<dbReference type="PANTHER" id="PTHR23117:SF13">
    <property type="entry name" value="GUANYLATE KINASE"/>
    <property type="match status" value="1"/>
</dbReference>
<dbReference type="PROSITE" id="PS50052">
    <property type="entry name" value="GUANYLATE_KINASE_2"/>
    <property type="match status" value="1"/>
</dbReference>
<evidence type="ECO:0000256" key="8">
    <source>
        <dbReference type="ARBA" id="ARBA00030128"/>
    </source>
</evidence>
<dbReference type="Gene3D" id="3.30.63.10">
    <property type="entry name" value="Guanylate Kinase phosphate binding domain"/>
    <property type="match status" value="1"/>
</dbReference>
<evidence type="ECO:0000256" key="4">
    <source>
        <dbReference type="ARBA" id="ARBA00022679"/>
    </source>
</evidence>
<dbReference type="PANTHER" id="PTHR23117">
    <property type="entry name" value="GUANYLATE KINASE-RELATED"/>
    <property type="match status" value="1"/>
</dbReference>
<dbReference type="SUPFAM" id="SSF52540">
    <property type="entry name" value="P-loop containing nucleoside triphosphate hydrolases"/>
    <property type="match status" value="1"/>
</dbReference>
<organism evidence="11 12">
    <name type="scientific">Sphingomonas anseongensis</name>
    <dbReference type="NCBI Taxonomy" id="2908207"/>
    <lineage>
        <taxon>Bacteria</taxon>
        <taxon>Pseudomonadati</taxon>
        <taxon>Pseudomonadota</taxon>
        <taxon>Alphaproteobacteria</taxon>
        <taxon>Sphingomonadales</taxon>
        <taxon>Sphingomonadaceae</taxon>
        <taxon>Sphingomonas</taxon>
    </lineage>
</organism>
<evidence type="ECO:0000259" key="10">
    <source>
        <dbReference type="PROSITE" id="PS50052"/>
    </source>
</evidence>
<dbReference type="Proteomes" id="UP001165343">
    <property type="component" value="Unassembled WGS sequence"/>
</dbReference>
<dbReference type="CDD" id="cd00071">
    <property type="entry name" value="GMPK"/>
    <property type="match status" value="1"/>
</dbReference>
<dbReference type="InterPro" id="IPR008144">
    <property type="entry name" value="Guanylate_kin-like_dom"/>
</dbReference>
<dbReference type="RefSeq" id="WP_249868214.1">
    <property type="nucleotide sequence ID" value="NZ_JAMGBC010000001.1"/>
</dbReference>
<evidence type="ECO:0000256" key="9">
    <source>
        <dbReference type="HAMAP-Rule" id="MF_00328"/>
    </source>
</evidence>
<evidence type="ECO:0000256" key="2">
    <source>
        <dbReference type="ARBA" id="ARBA00012961"/>
    </source>
</evidence>
<feature type="domain" description="Guanylate kinase-like" evidence="10">
    <location>
        <begin position="15"/>
        <end position="194"/>
    </location>
</feature>
<evidence type="ECO:0000313" key="11">
    <source>
        <dbReference type="EMBL" id="MCL6679308.1"/>
    </source>
</evidence>
<keyword evidence="7 9" id="KW-0067">ATP-binding</keyword>
<comment type="caution">
    <text evidence="11">The sequence shown here is derived from an EMBL/GenBank/DDBJ whole genome shotgun (WGS) entry which is preliminary data.</text>
</comment>
<keyword evidence="4 9" id="KW-0808">Transferase</keyword>
<dbReference type="InterPro" id="IPR008145">
    <property type="entry name" value="GK/Ca_channel_bsu"/>
</dbReference>
<keyword evidence="12" id="KW-1185">Reference proteome</keyword>
<dbReference type="Gene3D" id="3.40.50.300">
    <property type="entry name" value="P-loop containing nucleotide triphosphate hydrolases"/>
    <property type="match status" value="1"/>
</dbReference>
<feature type="binding site" evidence="9">
    <location>
        <begin position="22"/>
        <end position="29"/>
    </location>
    <ligand>
        <name>ATP</name>
        <dbReference type="ChEBI" id="CHEBI:30616"/>
    </ligand>
</feature>
<comment type="subcellular location">
    <subcellularLocation>
        <location evidence="9">Cytoplasm</location>
    </subcellularLocation>
</comment>
<accession>A0ABT0RGB1</accession>
<reference evidence="11" key="1">
    <citation type="submission" date="2022-05" db="EMBL/GenBank/DDBJ databases">
        <authorList>
            <person name="Jo J.-H."/>
            <person name="Im W.-T."/>
        </authorList>
    </citation>
    <scope>NUCLEOTIDE SEQUENCE</scope>
    <source>
        <strain evidence="11">RG327</strain>
    </source>
</reference>
<evidence type="ECO:0000256" key="5">
    <source>
        <dbReference type="ARBA" id="ARBA00022741"/>
    </source>
</evidence>
<dbReference type="HAMAP" id="MF_00328">
    <property type="entry name" value="Guanylate_kinase"/>
    <property type="match status" value="1"/>
</dbReference>
<protein>
    <recommendedName>
        <fullName evidence="3 9">Guanylate kinase</fullName>
        <ecNumber evidence="2 9">2.7.4.8</ecNumber>
    </recommendedName>
    <alternativeName>
        <fullName evidence="8 9">GMP kinase</fullName>
    </alternativeName>
</protein>
<evidence type="ECO:0000256" key="3">
    <source>
        <dbReference type="ARBA" id="ARBA00016296"/>
    </source>
</evidence>